<accession>A0A6L9L9G6</accession>
<name>A0A6L9L9G6_9BACT</name>
<proteinExistence type="predicted"/>
<dbReference type="EMBL" id="JAAFZH010000004">
    <property type="protein sequence ID" value="NDU95771.1"/>
    <property type="molecule type" value="Genomic_DNA"/>
</dbReference>
<dbReference type="AlphaFoldDB" id="A0A6L9L9G6"/>
<evidence type="ECO:0000313" key="2">
    <source>
        <dbReference type="Proteomes" id="UP000474175"/>
    </source>
</evidence>
<sequence length="146" mass="16919">MIKNKYESFVEGIFYLSELGVNIDHKVLMELAHTHDILRVFNFGLRDKKTQVLDHWVDANLSPMSHIKRGDTVKAFACFYAEAIGKYVLVDKPDWSGYVVKQEAKSIWISPDIKRIPHTICDMDSHFFLFEKIPDVVNPFTINDSK</sequence>
<reference evidence="1 2" key="1">
    <citation type="submission" date="2020-02" db="EMBL/GenBank/DDBJ databases">
        <title>Draft genome sequence of two Spirosoma agri KCTC 52727 and Spirosoma terrae KCTC 52035.</title>
        <authorList>
            <person name="Rojas J."/>
            <person name="Ambika Manirajan B."/>
            <person name="Suarez C."/>
            <person name="Ratering S."/>
            <person name="Schnell S."/>
        </authorList>
    </citation>
    <scope>NUCLEOTIDE SEQUENCE [LARGE SCALE GENOMIC DNA]</scope>
    <source>
        <strain evidence="1 2">KCTC 52035</strain>
    </source>
</reference>
<protein>
    <submittedName>
        <fullName evidence="1">Uncharacterized protein</fullName>
    </submittedName>
</protein>
<comment type="caution">
    <text evidence="1">The sequence shown here is derived from an EMBL/GenBank/DDBJ whole genome shotgun (WGS) entry which is preliminary data.</text>
</comment>
<gene>
    <name evidence="1" type="ORF">GK108_12880</name>
</gene>
<dbReference type="RefSeq" id="WP_163948437.1">
    <property type="nucleotide sequence ID" value="NZ_JAAFZH010000004.1"/>
</dbReference>
<organism evidence="1 2">
    <name type="scientific">Spirosoma terrae</name>
    <dbReference type="NCBI Taxonomy" id="1968276"/>
    <lineage>
        <taxon>Bacteria</taxon>
        <taxon>Pseudomonadati</taxon>
        <taxon>Bacteroidota</taxon>
        <taxon>Cytophagia</taxon>
        <taxon>Cytophagales</taxon>
        <taxon>Cytophagaceae</taxon>
        <taxon>Spirosoma</taxon>
    </lineage>
</organism>
<keyword evidence="2" id="KW-1185">Reference proteome</keyword>
<dbReference type="Proteomes" id="UP000474175">
    <property type="component" value="Unassembled WGS sequence"/>
</dbReference>
<evidence type="ECO:0000313" key="1">
    <source>
        <dbReference type="EMBL" id="NDU95771.1"/>
    </source>
</evidence>